<name>A0A8X6SQQ1_TRICX</name>
<organism evidence="1 2">
    <name type="scientific">Trichonephila clavipes</name>
    <name type="common">Golden silk orbweaver</name>
    <name type="synonym">Nephila clavipes</name>
    <dbReference type="NCBI Taxonomy" id="2585209"/>
    <lineage>
        <taxon>Eukaryota</taxon>
        <taxon>Metazoa</taxon>
        <taxon>Ecdysozoa</taxon>
        <taxon>Arthropoda</taxon>
        <taxon>Chelicerata</taxon>
        <taxon>Arachnida</taxon>
        <taxon>Araneae</taxon>
        <taxon>Araneomorphae</taxon>
        <taxon>Entelegynae</taxon>
        <taxon>Araneoidea</taxon>
        <taxon>Nephilidae</taxon>
        <taxon>Trichonephila</taxon>
    </lineage>
</organism>
<dbReference type="AlphaFoldDB" id="A0A8X6SQQ1"/>
<proteinExistence type="predicted"/>
<sequence length="107" mass="12364">MGCRLVFYHCRPSTFLGSWYLFLARQHIGGYQSPQRLIWAGHLARTNENRCCKKIFLAKPLGNGLRGSPPLRWIDCFEKDWKTVAKSIDVRRKLLEKAGAHPRLSSH</sequence>
<accession>A0A8X6SQQ1</accession>
<reference evidence="1" key="1">
    <citation type="submission" date="2020-08" db="EMBL/GenBank/DDBJ databases">
        <title>Multicomponent nature underlies the extraordinary mechanical properties of spider dragline silk.</title>
        <authorList>
            <person name="Kono N."/>
            <person name="Nakamura H."/>
            <person name="Mori M."/>
            <person name="Yoshida Y."/>
            <person name="Ohtoshi R."/>
            <person name="Malay A.D."/>
            <person name="Moran D.A.P."/>
            <person name="Tomita M."/>
            <person name="Numata K."/>
            <person name="Arakawa K."/>
        </authorList>
    </citation>
    <scope>NUCLEOTIDE SEQUENCE</scope>
</reference>
<dbReference type="Proteomes" id="UP000887159">
    <property type="component" value="Unassembled WGS sequence"/>
</dbReference>
<dbReference type="EMBL" id="BMAU01021335">
    <property type="protein sequence ID" value="GFY15955.1"/>
    <property type="molecule type" value="Genomic_DNA"/>
</dbReference>
<evidence type="ECO:0000313" key="2">
    <source>
        <dbReference type="Proteomes" id="UP000887159"/>
    </source>
</evidence>
<evidence type="ECO:0000313" key="1">
    <source>
        <dbReference type="EMBL" id="GFY15955.1"/>
    </source>
</evidence>
<gene>
    <name evidence="1" type="ORF">TNCV_1286001</name>
</gene>
<keyword evidence="2" id="KW-1185">Reference proteome</keyword>
<protein>
    <submittedName>
        <fullName evidence="1">Uncharacterized protein</fullName>
    </submittedName>
</protein>
<comment type="caution">
    <text evidence="1">The sequence shown here is derived from an EMBL/GenBank/DDBJ whole genome shotgun (WGS) entry which is preliminary data.</text>
</comment>